<dbReference type="PANTHER" id="PTHR42760">
    <property type="entry name" value="SHORT-CHAIN DEHYDROGENASES/REDUCTASES FAMILY MEMBER"/>
    <property type="match status" value="1"/>
</dbReference>
<dbReference type="EMBL" id="JBHLUE010000011">
    <property type="protein sequence ID" value="MFC0565199.1"/>
    <property type="molecule type" value="Genomic_DNA"/>
</dbReference>
<dbReference type="Gene3D" id="3.40.50.720">
    <property type="entry name" value="NAD(P)-binding Rossmann-like Domain"/>
    <property type="match status" value="1"/>
</dbReference>
<dbReference type="PRINTS" id="PR00080">
    <property type="entry name" value="SDRFAMILY"/>
</dbReference>
<dbReference type="GO" id="GO:0016491">
    <property type="term" value="F:oxidoreductase activity"/>
    <property type="evidence" value="ECO:0007669"/>
    <property type="project" value="UniProtKB-KW"/>
</dbReference>
<gene>
    <name evidence="3" type="ORF">ACFFHU_13770</name>
</gene>
<evidence type="ECO:0000313" key="3">
    <source>
        <dbReference type="EMBL" id="MFC0565199.1"/>
    </source>
</evidence>
<keyword evidence="3" id="KW-0560">Oxidoreductase</keyword>
<sequence>MTLELSGKNALVTGGTRGIGRAVVLALAGAGARVLTCSRSAGEPAESLQRELKALGDEHAVLQADVARSEDIDRLVAEAASRFGGLDVVVHNAGVISHVPFAELTEQEWHRVLDVNLTAAYLLVSRALPVLRDGASIVHIGSKVATVGVPLRSHYTAAKAGLIGLTRSMAKELGGRRIRVNVVAPGPVETEAEVPAEVVARYQKMIPLGRLGRPEEIAAAVRFLAGDGASFINGETLNVDGGI</sequence>
<dbReference type="InterPro" id="IPR036291">
    <property type="entry name" value="NAD(P)-bd_dom_sf"/>
</dbReference>
<name>A0ABV6NWP0_9ACTN</name>
<comment type="similarity">
    <text evidence="1">Belongs to the short-chain dehydrogenases/reductases (SDR) family.</text>
</comment>
<evidence type="ECO:0000313" key="4">
    <source>
        <dbReference type="Proteomes" id="UP001589894"/>
    </source>
</evidence>
<dbReference type="InterPro" id="IPR057326">
    <property type="entry name" value="KR_dom"/>
</dbReference>
<proteinExistence type="inferred from homology"/>
<evidence type="ECO:0000259" key="2">
    <source>
        <dbReference type="SMART" id="SM00822"/>
    </source>
</evidence>
<dbReference type="Proteomes" id="UP001589894">
    <property type="component" value="Unassembled WGS sequence"/>
</dbReference>
<dbReference type="InterPro" id="IPR020904">
    <property type="entry name" value="Sc_DH/Rdtase_CS"/>
</dbReference>
<dbReference type="PROSITE" id="PS00061">
    <property type="entry name" value="ADH_SHORT"/>
    <property type="match status" value="1"/>
</dbReference>
<dbReference type="PRINTS" id="PR00081">
    <property type="entry name" value="GDHRDH"/>
</dbReference>
<evidence type="ECO:0000256" key="1">
    <source>
        <dbReference type="ARBA" id="ARBA00006484"/>
    </source>
</evidence>
<dbReference type="SMART" id="SM00822">
    <property type="entry name" value="PKS_KR"/>
    <property type="match status" value="1"/>
</dbReference>
<reference evidence="3 4" key="1">
    <citation type="submission" date="2024-09" db="EMBL/GenBank/DDBJ databases">
        <authorList>
            <person name="Sun Q."/>
            <person name="Mori K."/>
        </authorList>
    </citation>
    <scope>NUCLEOTIDE SEQUENCE [LARGE SCALE GENOMIC DNA]</scope>
    <source>
        <strain evidence="3 4">TBRC 2205</strain>
    </source>
</reference>
<protein>
    <submittedName>
        <fullName evidence="3">SDR family NAD(P)-dependent oxidoreductase</fullName>
        <ecNumber evidence="3">1.1.1.-</ecNumber>
    </submittedName>
</protein>
<dbReference type="PANTHER" id="PTHR42760:SF40">
    <property type="entry name" value="3-OXOACYL-[ACYL-CARRIER-PROTEIN] REDUCTASE, CHLOROPLASTIC"/>
    <property type="match status" value="1"/>
</dbReference>
<comment type="caution">
    <text evidence="3">The sequence shown here is derived from an EMBL/GenBank/DDBJ whole genome shotgun (WGS) entry which is preliminary data.</text>
</comment>
<dbReference type="NCBIfam" id="NF009466">
    <property type="entry name" value="PRK12826.1-2"/>
    <property type="match status" value="1"/>
</dbReference>
<accession>A0ABV6NWP0</accession>
<dbReference type="Pfam" id="PF13561">
    <property type="entry name" value="adh_short_C2"/>
    <property type="match status" value="1"/>
</dbReference>
<feature type="domain" description="Ketoreductase" evidence="2">
    <location>
        <begin position="8"/>
        <end position="191"/>
    </location>
</feature>
<organism evidence="3 4">
    <name type="scientific">Plantactinospora siamensis</name>
    <dbReference type="NCBI Taxonomy" id="555372"/>
    <lineage>
        <taxon>Bacteria</taxon>
        <taxon>Bacillati</taxon>
        <taxon>Actinomycetota</taxon>
        <taxon>Actinomycetes</taxon>
        <taxon>Micromonosporales</taxon>
        <taxon>Micromonosporaceae</taxon>
        <taxon>Plantactinospora</taxon>
    </lineage>
</organism>
<dbReference type="EC" id="1.1.1.-" evidence="3"/>
<dbReference type="InterPro" id="IPR002347">
    <property type="entry name" value="SDR_fam"/>
</dbReference>
<dbReference type="SUPFAM" id="SSF51735">
    <property type="entry name" value="NAD(P)-binding Rossmann-fold domains"/>
    <property type="match status" value="1"/>
</dbReference>
<keyword evidence="4" id="KW-1185">Reference proteome</keyword>
<dbReference type="RefSeq" id="WP_377338814.1">
    <property type="nucleotide sequence ID" value="NZ_JBHLUE010000011.1"/>
</dbReference>